<feature type="compositionally biased region" description="Polar residues" evidence="7">
    <location>
        <begin position="190"/>
        <end position="207"/>
    </location>
</feature>
<dbReference type="InterPro" id="IPR027417">
    <property type="entry name" value="P-loop_NTPase"/>
</dbReference>
<evidence type="ECO:0000256" key="2">
    <source>
        <dbReference type="ARBA" id="ARBA00022801"/>
    </source>
</evidence>
<evidence type="ECO:0000256" key="6">
    <source>
        <dbReference type="RuleBase" id="RU365068"/>
    </source>
</evidence>
<feature type="compositionally biased region" description="Basic and acidic residues" evidence="7">
    <location>
        <begin position="104"/>
        <end position="113"/>
    </location>
</feature>
<feature type="region of interest" description="Disordered" evidence="7">
    <location>
        <begin position="1"/>
        <end position="68"/>
    </location>
</feature>
<comment type="domain">
    <text evidence="6">The Q motif is unique to and characteristic of the DEAD box family of RNA helicases and controls ATP binding and hydrolysis.</text>
</comment>
<evidence type="ECO:0000256" key="4">
    <source>
        <dbReference type="ARBA" id="ARBA00022840"/>
    </source>
</evidence>
<dbReference type="CDD" id="cd18787">
    <property type="entry name" value="SF2_C_DEAD"/>
    <property type="match status" value="1"/>
</dbReference>
<evidence type="ECO:0000313" key="11">
    <source>
        <dbReference type="Proteomes" id="UP000054564"/>
    </source>
</evidence>
<dbReference type="Proteomes" id="UP000054564">
    <property type="component" value="Unassembled WGS sequence"/>
</dbReference>
<feature type="region of interest" description="Disordered" evidence="7">
    <location>
        <begin position="780"/>
        <end position="808"/>
    </location>
</feature>
<proteinExistence type="inferred from homology"/>
<dbReference type="GO" id="GO:0003723">
    <property type="term" value="F:RNA binding"/>
    <property type="evidence" value="ECO:0007669"/>
    <property type="project" value="UniProtKB-UniRule"/>
</dbReference>
<dbReference type="PROSITE" id="PS51192">
    <property type="entry name" value="HELICASE_ATP_BIND_1"/>
    <property type="match status" value="1"/>
</dbReference>
<feature type="region of interest" description="Disordered" evidence="7">
    <location>
        <begin position="185"/>
        <end position="219"/>
    </location>
</feature>
<keyword evidence="5 6" id="KW-0694">RNA-binding</keyword>
<dbReference type="SMART" id="SM00490">
    <property type="entry name" value="HELICc"/>
    <property type="match status" value="1"/>
</dbReference>
<evidence type="ECO:0000256" key="7">
    <source>
        <dbReference type="SAM" id="MobiDB-lite"/>
    </source>
</evidence>
<dbReference type="InterPro" id="IPR001650">
    <property type="entry name" value="Helicase_C-like"/>
</dbReference>
<feature type="region of interest" description="Disordered" evidence="7">
    <location>
        <begin position="473"/>
        <end position="494"/>
    </location>
</feature>
<dbReference type="GO" id="GO:0005524">
    <property type="term" value="F:ATP binding"/>
    <property type="evidence" value="ECO:0007669"/>
    <property type="project" value="UniProtKB-UniRule"/>
</dbReference>
<dbReference type="PROSITE" id="PS00039">
    <property type="entry name" value="DEAD_ATP_HELICASE"/>
    <property type="match status" value="1"/>
</dbReference>
<keyword evidence="1 6" id="KW-0547">Nucleotide-binding</keyword>
<dbReference type="InterPro" id="IPR011545">
    <property type="entry name" value="DEAD/DEAH_box_helicase_dom"/>
</dbReference>
<accession>A0A0L0VS39</accession>
<sequence length="883" mass="99390">MARPLKRTKRKDTENIKEAEAEEPRFDDNEPIGEIDEDEADESQLPIPSFEMGTDSTKPTTFDKLPWKKVRLPDFLGDGLSFDPDGGGLLGLEELDGSVWEDIKQSSRKRNLDQLEEAEQPEEPESPDDPNQSELQVKKDLVHLPQSGQDQVKLPISEVTTSQATVDKELRKQAKKERLAKLRQLKKDAQVNNTTPVPNTDSVNNAKTEPKRRETEDLDDEFEDVDWAATADLDGMSDMERDVDNQLIMLPFDDSLLPAWSHIKLASPLKRALYNLSFAKPTAVQEASLPVSLSSSDSPRDLVVIAETGSGKTLAYALPILNSLILSTPPPMLKSSPQVLPIVTLVLTPTRELCLQVKNHIDTFLKAMCSDTDDSKNRTGITTVSICGGIAIAKQRKQLERSKKLMEPGKGGLGCIVIATPGRLWDMIQSWDEFAEGIKRNLEWLILDEADKMVEKGHFDELEKILKLSNRPKYRRSQQQEDDHQNGEWQDEWNSKATDTDNFIKEKIRTMVFSATMDKSLQINLKKRSLRRKPPALAGGATTPPVDPMHDLLEQIDFRDPHPELIDLTPEGRMVGGLKECKIECVLKDKDLYLLHFMLRYTGRTIVFLSSISALRRLSPMLNLLLPNSTILSLHSEMQQRSRLKSLDRFRSSSNSILLSTDVAARGLDIPQVDHVIHYQVPRSSDCYVHRSGRTARAGKAGVALALVAPDELKTWKSLLKNLGRVDDLPSPPIEHSISNKLKEMIDLARRIDNLEHKSTKQSHEENWIKKTAELLEIDLDNSNNESDGEDIGDSKNKKSGDNKSMSKAKLLRQELKHKLNDPIIIKNSSLIIRSKLNTQTKTRKLNNCFIKDPQIIENFINHSNHSNLVGLNSNVNALNDLS</sequence>
<dbReference type="EMBL" id="AJIL01000026">
    <property type="protein sequence ID" value="KNF02017.1"/>
    <property type="molecule type" value="Genomic_DNA"/>
</dbReference>
<dbReference type="AlphaFoldDB" id="A0A0L0VS39"/>
<gene>
    <name evidence="10" type="ORF">PSTG_04839</name>
</gene>
<evidence type="ECO:0000256" key="5">
    <source>
        <dbReference type="ARBA" id="ARBA00022884"/>
    </source>
</evidence>
<evidence type="ECO:0000256" key="1">
    <source>
        <dbReference type="ARBA" id="ARBA00022741"/>
    </source>
</evidence>
<feature type="domain" description="Helicase ATP-binding" evidence="8">
    <location>
        <begin position="293"/>
        <end position="535"/>
    </location>
</feature>
<dbReference type="SUPFAM" id="SSF52540">
    <property type="entry name" value="P-loop containing nucleoside triphosphate hydrolases"/>
    <property type="match status" value="1"/>
</dbReference>
<feature type="compositionally biased region" description="Acidic residues" evidence="7">
    <location>
        <begin position="114"/>
        <end position="128"/>
    </location>
</feature>
<evidence type="ECO:0000259" key="9">
    <source>
        <dbReference type="PROSITE" id="PS51194"/>
    </source>
</evidence>
<reference evidence="11" key="1">
    <citation type="submission" date="2014-03" db="EMBL/GenBank/DDBJ databases">
        <title>The Genome Sequence of Puccinia striiformis f. sp. tritici PST-78.</title>
        <authorList>
            <consortium name="The Broad Institute Genome Sequencing Platform"/>
            <person name="Cuomo C."/>
            <person name="Hulbert S."/>
            <person name="Chen X."/>
            <person name="Walker B."/>
            <person name="Young S.K."/>
            <person name="Zeng Q."/>
            <person name="Gargeya S."/>
            <person name="Fitzgerald M."/>
            <person name="Haas B."/>
            <person name="Abouelleil A."/>
            <person name="Alvarado L."/>
            <person name="Arachchi H.M."/>
            <person name="Berlin A.M."/>
            <person name="Chapman S.B."/>
            <person name="Goldberg J."/>
            <person name="Griggs A."/>
            <person name="Gujja S."/>
            <person name="Hansen M."/>
            <person name="Howarth C."/>
            <person name="Imamovic A."/>
            <person name="Larimer J."/>
            <person name="McCowan C."/>
            <person name="Montmayeur A."/>
            <person name="Murphy C."/>
            <person name="Neiman D."/>
            <person name="Pearson M."/>
            <person name="Priest M."/>
            <person name="Roberts A."/>
            <person name="Saif S."/>
            <person name="Shea T."/>
            <person name="Sisk P."/>
            <person name="Sykes S."/>
            <person name="Wortman J."/>
            <person name="Nusbaum C."/>
            <person name="Birren B."/>
        </authorList>
    </citation>
    <scope>NUCLEOTIDE SEQUENCE [LARGE SCALE GENOMIC DNA]</scope>
    <source>
        <strain evidence="11">race PST-78</strain>
    </source>
</reference>
<dbReference type="PROSITE" id="PS51194">
    <property type="entry name" value="HELICASE_CTER"/>
    <property type="match status" value="1"/>
</dbReference>
<dbReference type="OrthoDB" id="4310724at2759"/>
<comment type="caution">
    <text evidence="10">The sequence shown here is derived from an EMBL/GenBank/DDBJ whole genome shotgun (WGS) entry which is preliminary data.</text>
</comment>
<feature type="compositionally biased region" description="Basic and acidic residues" evidence="7">
    <location>
        <begin position="11"/>
        <end position="28"/>
    </location>
</feature>
<evidence type="ECO:0000313" key="10">
    <source>
        <dbReference type="EMBL" id="KNF02017.1"/>
    </source>
</evidence>
<comment type="similarity">
    <text evidence="6">Belongs to the DEAD box helicase family.</text>
</comment>
<dbReference type="InterPro" id="IPR000629">
    <property type="entry name" value="RNA-helicase_DEAD-box_CS"/>
</dbReference>
<dbReference type="GO" id="GO:0003724">
    <property type="term" value="F:RNA helicase activity"/>
    <property type="evidence" value="ECO:0007669"/>
    <property type="project" value="UniProtKB-EC"/>
</dbReference>
<feature type="compositionally biased region" description="Basic and acidic residues" evidence="7">
    <location>
        <begin position="793"/>
        <end position="802"/>
    </location>
</feature>
<dbReference type="Gene3D" id="3.40.50.300">
    <property type="entry name" value="P-loop containing nucleotide triphosphate hydrolases"/>
    <property type="match status" value="2"/>
</dbReference>
<feature type="domain" description="Helicase C-terminal" evidence="9">
    <location>
        <begin position="593"/>
        <end position="746"/>
    </location>
</feature>
<keyword evidence="3 6" id="KW-0347">Helicase</keyword>
<feature type="compositionally biased region" description="Acidic residues" evidence="7">
    <location>
        <begin position="29"/>
        <end position="42"/>
    </location>
</feature>
<evidence type="ECO:0000259" key="8">
    <source>
        <dbReference type="PROSITE" id="PS51192"/>
    </source>
</evidence>
<dbReference type="Pfam" id="PF00271">
    <property type="entry name" value="Helicase_C"/>
    <property type="match status" value="1"/>
</dbReference>
<organism evidence="10 11">
    <name type="scientific">Puccinia striiformis f. sp. tritici PST-78</name>
    <dbReference type="NCBI Taxonomy" id="1165861"/>
    <lineage>
        <taxon>Eukaryota</taxon>
        <taxon>Fungi</taxon>
        <taxon>Dikarya</taxon>
        <taxon>Basidiomycota</taxon>
        <taxon>Pucciniomycotina</taxon>
        <taxon>Pucciniomycetes</taxon>
        <taxon>Pucciniales</taxon>
        <taxon>Pucciniaceae</taxon>
        <taxon>Puccinia</taxon>
    </lineage>
</organism>
<keyword evidence="11" id="KW-1185">Reference proteome</keyword>
<dbReference type="PANTHER" id="PTHR24031">
    <property type="entry name" value="RNA HELICASE"/>
    <property type="match status" value="1"/>
</dbReference>
<comment type="catalytic activity">
    <reaction evidence="6">
        <text>ATP + H2O = ADP + phosphate + H(+)</text>
        <dbReference type="Rhea" id="RHEA:13065"/>
        <dbReference type="ChEBI" id="CHEBI:15377"/>
        <dbReference type="ChEBI" id="CHEBI:15378"/>
        <dbReference type="ChEBI" id="CHEBI:30616"/>
        <dbReference type="ChEBI" id="CHEBI:43474"/>
        <dbReference type="ChEBI" id="CHEBI:456216"/>
        <dbReference type="EC" id="3.6.4.13"/>
    </reaction>
</comment>
<dbReference type="SMART" id="SM00487">
    <property type="entry name" value="DEXDc"/>
    <property type="match status" value="1"/>
</dbReference>
<comment type="function">
    <text evidence="6">RNA helicase.</text>
</comment>
<feature type="compositionally biased region" description="Basic residues" evidence="7">
    <location>
        <begin position="1"/>
        <end position="10"/>
    </location>
</feature>
<dbReference type="EC" id="3.6.4.13" evidence="6"/>
<keyword evidence="2 6" id="KW-0378">Hydrolase</keyword>
<protein>
    <recommendedName>
        <fullName evidence="6">ATP-dependent RNA helicase</fullName>
        <ecNumber evidence="6">3.6.4.13</ecNumber>
    </recommendedName>
</protein>
<evidence type="ECO:0000256" key="3">
    <source>
        <dbReference type="ARBA" id="ARBA00022806"/>
    </source>
</evidence>
<dbReference type="Pfam" id="PF00270">
    <property type="entry name" value="DEAD"/>
    <property type="match status" value="1"/>
</dbReference>
<dbReference type="STRING" id="1165861.A0A0L0VS39"/>
<feature type="region of interest" description="Disordered" evidence="7">
    <location>
        <begin position="104"/>
        <end position="156"/>
    </location>
</feature>
<dbReference type="GO" id="GO:0016787">
    <property type="term" value="F:hydrolase activity"/>
    <property type="evidence" value="ECO:0007669"/>
    <property type="project" value="UniProtKB-KW"/>
</dbReference>
<dbReference type="InterPro" id="IPR014001">
    <property type="entry name" value="Helicase_ATP-bd"/>
</dbReference>
<keyword evidence="4 6" id="KW-0067">ATP-binding</keyword>
<name>A0A0L0VS39_9BASI</name>